<keyword evidence="3" id="KW-1185">Reference proteome</keyword>
<keyword evidence="1" id="KW-0472">Membrane</keyword>
<feature type="transmembrane region" description="Helical" evidence="1">
    <location>
        <begin position="12"/>
        <end position="32"/>
    </location>
</feature>
<proteinExistence type="predicted"/>
<gene>
    <name evidence="2" type="ORF">J2X26_001359</name>
</gene>
<evidence type="ECO:0008006" key="4">
    <source>
        <dbReference type="Google" id="ProtNLM"/>
    </source>
</evidence>
<dbReference type="EMBL" id="JAUSVB010000002">
    <property type="protein sequence ID" value="MDQ0373048.1"/>
    <property type="molecule type" value="Genomic_DNA"/>
</dbReference>
<keyword evidence="1" id="KW-0812">Transmembrane</keyword>
<name>A0ABU0ECQ4_9CELL</name>
<evidence type="ECO:0000313" key="3">
    <source>
        <dbReference type="Proteomes" id="UP001239626"/>
    </source>
</evidence>
<dbReference type="Proteomes" id="UP001239626">
    <property type="component" value="Unassembled WGS sequence"/>
</dbReference>
<feature type="transmembrane region" description="Helical" evidence="1">
    <location>
        <begin position="38"/>
        <end position="55"/>
    </location>
</feature>
<evidence type="ECO:0000256" key="1">
    <source>
        <dbReference type="SAM" id="Phobius"/>
    </source>
</evidence>
<sequence length="138" mass="13833">MWAEEVRTPLPGTGVAAFLGWVLLGAGIGAGLGLGIPGGLFVALALVLVGGLLVVRQGVRPAQVGVVTGLAALPLALAWLNRQGPGTVCAEGVTGASACVVQSNPWPYVLVGVALVAVGVALFRRLRRDPGPLVGPRS</sequence>
<evidence type="ECO:0000313" key="2">
    <source>
        <dbReference type="EMBL" id="MDQ0373048.1"/>
    </source>
</evidence>
<comment type="caution">
    <text evidence="2">The sequence shown here is derived from an EMBL/GenBank/DDBJ whole genome shotgun (WGS) entry which is preliminary data.</text>
</comment>
<dbReference type="RefSeq" id="WP_307490894.1">
    <property type="nucleotide sequence ID" value="NZ_JAUSVB010000002.1"/>
</dbReference>
<feature type="transmembrane region" description="Helical" evidence="1">
    <location>
        <begin position="62"/>
        <end position="80"/>
    </location>
</feature>
<keyword evidence="1" id="KW-1133">Transmembrane helix</keyword>
<reference evidence="2 3" key="1">
    <citation type="submission" date="2023-07" db="EMBL/GenBank/DDBJ databases">
        <title>Sorghum-associated microbial communities from plants grown in Nebraska, USA.</title>
        <authorList>
            <person name="Schachtman D."/>
        </authorList>
    </citation>
    <scope>NUCLEOTIDE SEQUENCE [LARGE SCALE GENOMIC DNA]</scope>
    <source>
        <strain evidence="2 3">BE332</strain>
    </source>
</reference>
<organism evidence="2 3">
    <name type="scientific">Cellulomonas humilata</name>
    <dbReference type="NCBI Taxonomy" id="144055"/>
    <lineage>
        <taxon>Bacteria</taxon>
        <taxon>Bacillati</taxon>
        <taxon>Actinomycetota</taxon>
        <taxon>Actinomycetes</taxon>
        <taxon>Micrococcales</taxon>
        <taxon>Cellulomonadaceae</taxon>
        <taxon>Cellulomonas</taxon>
    </lineage>
</organism>
<feature type="transmembrane region" description="Helical" evidence="1">
    <location>
        <begin position="106"/>
        <end position="123"/>
    </location>
</feature>
<accession>A0ABU0ECQ4</accession>
<protein>
    <recommendedName>
        <fullName evidence="4">Integral membrane protein</fullName>
    </recommendedName>
</protein>